<reference evidence="3" key="1">
    <citation type="submission" date="2021-01" db="EMBL/GenBank/DDBJ databases">
        <authorList>
            <person name="Corre E."/>
            <person name="Pelletier E."/>
            <person name="Niang G."/>
            <person name="Scheremetjew M."/>
            <person name="Finn R."/>
            <person name="Kale V."/>
            <person name="Holt S."/>
            <person name="Cochrane G."/>
            <person name="Meng A."/>
            <person name="Brown T."/>
            <person name="Cohen L."/>
        </authorList>
    </citation>
    <scope>NUCLEOTIDE SEQUENCE</scope>
    <source>
        <strain evidence="3">CCMP644</strain>
    </source>
</reference>
<protein>
    <submittedName>
        <fullName evidence="3">Uncharacterized protein</fullName>
    </submittedName>
</protein>
<accession>A0A7S1HM75</accession>
<evidence type="ECO:0000313" key="3">
    <source>
        <dbReference type="EMBL" id="CAD8985631.1"/>
    </source>
</evidence>
<organism evidence="3">
    <name type="scientific">Hemiselmis andersenii</name>
    <name type="common">Cryptophyte alga</name>
    <dbReference type="NCBI Taxonomy" id="464988"/>
    <lineage>
        <taxon>Eukaryota</taxon>
        <taxon>Cryptophyceae</taxon>
        <taxon>Cryptomonadales</taxon>
        <taxon>Hemiselmidaceae</taxon>
        <taxon>Hemiselmis</taxon>
    </lineage>
</organism>
<feature type="region of interest" description="Disordered" evidence="2">
    <location>
        <begin position="1"/>
        <end position="39"/>
    </location>
</feature>
<feature type="coiled-coil region" evidence="1">
    <location>
        <begin position="186"/>
        <end position="213"/>
    </location>
</feature>
<dbReference type="EMBL" id="HBFX01060828">
    <property type="protein sequence ID" value="CAD8985631.1"/>
    <property type="molecule type" value="Transcribed_RNA"/>
</dbReference>
<dbReference type="AlphaFoldDB" id="A0A7S1HM75"/>
<dbReference type="PANTHER" id="PTHR40515:SF1">
    <property type="entry name" value="CILIA- AND FLAGELLA-ASSOCIATED PROTEIN 157"/>
    <property type="match status" value="1"/>
</dbReference>
<dbReference type="PANTHER" id="PTHR40515">
    <property type="entry name" value="CILIA- AND FLAGELLA-ASSOCIATED PROTEIN 157"/>
    <property type="match status" value="1"/>
</dbReference>
<sequence>MPQEDGLEDRGTTSPGKFKNRKSQKDTKSKRRAGADSDPLAHLASMDIADVQMVVGQMSDKYQGMCEDHDRMIQQGKKEQQDFIRREVQYKSQISRMKELLDKAVLSRGGDEVGMPKIRETHAKIMVKLADMQQQTRAVMADQEQEMLRLFRARLFEVEDRLRKSNQRKGQSEVVGGVPRSWMEKATKLSRELDHYKEESMRLDGENERLSKESNGLQVAACACLGGGGLDGAPAAAAGTRTTLAFLSVLVSPSLFPFPFPLHYTFPFPLLFLLGRAKGSRGLPQASCLKPRH</sequence>
<feature type="compositionally biased region" description="Basic residues" evidence="2">
    <location>
        <begin position="18"/>
        <end position="32"/>
    </location>
</feature>
<gene>
    <name evidence="3" type="ORF">HAND00432_LOCUS36644</name>
</gene>
<evidence type="ECO:0000256" key="1">
    <source>
        <dbReference type="SAM" id="Coils"/>
    </source>
</evidence>
<keyword evidence="1" id="KW-0175">Coiled coil</keyword>
<evidence type="ECO:0000256" key="2">
    <source>
        <dbReference type="SAM" id="MobiDB-lite"/>
    </source>
</evidence>
<name>A0A7S1HM75_HEMAN</name>
<proteinExistence type="predicted"/>